<organism evidence="1 2">
    <name type="scientific">Coemansia guatemalensis</name>
    <dbReference type="NCBI Taxonomy" id="2761395"/>
    <lineage>
        <taxon>Eukaryota</taxon>
        <taxon>Fungi</taxon>
        <taxon>Fungi incertae sedis</taxon>
        <taxon>Zoopagomycota</taxon>
        <taxon>Kickxellomycotina</taxon>
        <taxon>Kickxellomycetes</taxon>
        <taxon>Kickxellales</taxon>
        <taxon>Kickxellaceae</taxon>
        <taxon>Coemansia</taxon>
    </lineage>
</organism>
<dbReference type="AlphaFoldDB" id="A0A9W8LSS3"/>
<dbReference type="OrthoDB" id="10257415at2759"/>
<keyword evidence="2" id="KW-1185">Reference proteome</keyword>
<protein>
    <submittedName>
        <fullName evidence="1">Uncharacterized protein</fullName>
    </submittedName>
</protein>
<name>A0A9W8LSS3_9FUNG</name>
<dbReference type="Proteomes" id="UP001140094">
    <property type="component" value="Unassembled WGS sequence"/>
</dbReference>
<dbReference type="GO" id="GO:0000445">
    <property type="term" value="C:THO complex part of transcription export complex"/>
    <property type="evidence" value="ECO:0007669"/>
    <property type="project" value="TreeGrafter"/>
</dbReference>
<reference evidence="1" key="1">
    <citation type="submission" date="2022-07" db="EMBL/GenBank/DDBJ databases">
        <title>Phylogenomic reconstructions and comparative analyses of Kickxellomycotina fungi.</title>
        <authorList>
            <person name="Reynolds N.K."/>
            <person name="Stajich J.E."/>
            <person name="Barry K."/>
            <person name="Grigoriev I.V."/>
            <person name="Crous P."/>
            <person name="Smith M.E."/>
        </authorList>
    </citation>
    <scope>NUCLEOTIDE SEQUENCE</scope>
    <source>
        <strain evidence="1">NRRL 1565</strain>
    </source>
</reference>
<sequence>MDSDSPYGPLLQGAVSHILQAGLIYTEALDVASTEQAVRDIIVAAESAGETGQRDLEYTMHTYMLDLAEQLPERAVVQRVTQVTAEPDIPQLSQMIALTDIAILFSDTGKTDASFAFTLLEEAMDMVSIGLAEALFGHVERRATELRRDISATGGKGIVMLRMCNSLLRRIPHSTMSEFAGRVQIFVANSFSLSERSGVNLRGDFDHSNVPQARETDSEEKSLYQSFWSLQRYFATPTLLTSSSPDGGFARFVEAASQTLEEFRKMTSSRAPPLSVELTGAETLRHLTDPALLRMQLSDPQFKCQILLQLLIFIKYVLSMCGNRLQALRETATNKFVVNDLSLEAGDQEKLLQMRHRVGNQLINVANDRGLFSRTAQFVVFHESAWSRWKAESCKPFEAPSVELVEEMQAAARSFLEVEGVAFPEDSHPMGSNRLATLWETSTSPNDLRGLGDEVRGLGLLSAMRHLDIYCREDGDYELLTATEQIRADLLQWRALRSSVHDNMFRRVDPSSRALATLREEVLSLSQSDGSAINTMDVES</sequence>
<comment type="caution">
    <text evidence="1">The sequence shown here is derived from an EMBL/GenBank/DDBJ whole genome shotgun (WGS) entry which is preliminary data.</text>
</comment>
<evidence type="ECO:0000313" key="2">
    <source>
        <dbReference type="Proteomes" id="UP001140094"/>
    </source>
</evidence>
<dbReference type="PANTHER" id="PTHR13265:SF0">
    <property type="entry name" value="HPR1"/>
    <property type="match status" value="1"/>
</dbReference>
<dbReference type="InterPro" id="IPR021861">
    <property type="entry name" value="THO_THOC1"/>
</dbReference>
<dbReference type="GO" id="GO:0006406">
    <property type="term" value="P:mRNA export from nucleus"/>
    <property type="evidence" value="ECO:0007669"/>
    <property type="project" value="TreeGrafter"/>
</dbReference>
<proteinExistence type="predicted"/>
<accession>A0A9W8LSS3</accession>
<evidence type="ECO:0000313" key="1">
    <source>
        <dbReference type="EMBL" id="KAJ2805787.1"/>
    </source>
</evidence>
<dbReference type="Pfam" id="PF11957">
    <property type="entry name" value="efThoc1"/>
    <property type="match status" value="1"/>
</dbReference>
<gene>
    <name evidence="1" type="ORF">H4R20_001954</name>
</gene>
<dbReference type="EMBL" id="JANBUO010000256">
    <property type="protein sequence ID" value="KAJ2805787.1"/>
    <property type="molecule type" value="Genomic_DNA"/>
</dbReference>
<dbReference type="PANTHER" id="PTHR13265">
    <property type="entry name" value="THO COMPLEX SUBUNIT 1"/>
    <property type="match status" value="1"/>
</dbReference>